<comment type="caution">
    <text evidence="1">The sequence shown here is derived from an EMBL/GenBank/DDBJ whole genome shotgun (WGS) entry which is preliminary data.</text>
</comment>
<organism evidence="1 2">
    <name type="scientific">Holotrichia oblita</name>
    <name type="common">Chafer beetle</name>
    <dbReference type="NCBI Taxonomy" id="644536"/>
    <lineage>
        <taxon>Eukaryota</taxon>
        <taxon>Metazoa</taxon>
        <taxon>Ecdysozoa</taxon>
        <taxon>Arthropoda</taxon>
        <taxon>Hexapoda</taxon>
        <taxon>Insecta</taxon>
        <taxon>Pterygota</taxon>
        <taxon>Neoptera</taxon>
        <taxon>Endopterygota</taxon>
        <taxon>Coleoptera</taxon>
        <taxon>Polyphaga</taxon>
        <taxon>Scarabaeiformia</taxon>
        <taxon>Scarabaeidae</taxon>
        <taxon>Melolonthinae</taxon>
        <taxon>Holotrichia</taxon>
    </lineage>
</organism>
<evidence type="ECO:0000313" key="2">
    <source>
        <dbReference type="Proteomes" id="UP001056778"/>
    </source>
</evidence>
<protein>
    <submittedName>
        <fullName evidence="1">Rho-gtpase-activating protein lrg1</fullName>
    </submittedName>
</protein>
<dbReference type="EMBL" id="CM043023">
    <property type="protein sequence ID" value="KAI4454803.1"/>
    <property type="molecule type" value="Genomic_DNA"/>
</dbReference>
<accession>A0ACB9SJ27</accession>
<name>A0ACB9SJ27_HOLOL</name>
<keyword evidence="2" id="KW-1185">Reference proteome</keyword>
<dbReference type="Proteomes" id="UP001056778">
    <property type="component" value="Chromosome 9"/>
</dbReference>
<proteinExistence type="predicted"/>
<gene>
    <name evidence="1" type="ORF">MML48_9g00021691</name>
</gene>
<reference evidence="1" key="1">
    <citation type="submission" date="2022-04" db="EMBL/GenBank/DDBJ databases">
        <title>Chromosome-scale genome assembly of Holotrichia oblita Faldermann.</title>
        <authorList>
            <person name="Rongchong L."/>
        </authorList>
    </citation>
    <scope>NUCLEOTIDE SEQUENCE</scope>
    <source>
        <strain evidence="1">81SQS9</strain>
    </source>
</reference>
<sequence>MPRCRSCSPRPNSSPCRFQRPGSSCAAPTPRETNNYYSRNHERSIVDTCKGSCYCPDNCSCPHKGLGGRFACPRSCDPCAKIDCPMRCCPPKKCCPPPRCCSPRSSQQKKCCPPPKCNPCCDPCCDPCCMGPYCPPARKPICYPPIKSCEPNPCERICYYPCPPPCQPKYCTCGSANPCDCDLNVKRKQLECERAPCCRRCGRKVYHAEKIMASGGAFHTCCFSCYCCHKPLEVTSVYENQGEIYCKHCYGKHFGIAGYGYGLTLQSPL</sequence>
<evidence type="ECO:0000313" key="1">
    <source>
        <dbReference type="EMBL" id="KAI4454803.1"/>
    </source>
</evidence>